<dbReference type="SMART" id="SM00225">
    <property type="entry name" value="BTB"/>
    <property type="match status" value="1"/>
</dbReference>
<dbReference type="SUPFAM" id="SSF54695">
    <property type="entry name" value="POZ domain"/>
    <property type="match status" value="1"/>
</dbReference>
<dbReference type="CDD" id="cd00121">
    <property type="entry name" value="MATH"/>
    <property type="match status" value="1"/>
</dbReference>
<dbReference type="InterPro" id="IPR011333">
    <property type="entry name" value="SKP1/BTB/POZ_sf"/>
</dbReference>
<sequence>MSKSATDRIKLMLSTVEYADVHFLVGDGDEKELVPAHKLILEKASDVFEAMFRFDAKNAMVENASANCCPVVEVPDVEASAFKVMLSFIYADDLSGLNGDNAMAVLYAAKKYNIPGLVDPCMDVPISNLRNVFFAYAQTRLFDLEGYVQRCLYYIEKNADDLLKSEEFLQIDQKLLSEILARDRLQINGEISIWKAVTENRRQMLGPALFKIRFPLVQKMEFSEKIVPFGILTAEEMTSIEQCHSKMNFHGMSDGIKKYVPSRNLTVEEVFGIEQYHSPPKFCGISDGILYPLRFPCHGRIPTHGTIVMDIEKFSEFAGEAVGNRRYSKTVQIMGFDWRILAQKRINIKNTQKFLAFHLWYIAPKEDSNLCCVCSATFRIVSQKKGVNNNLDNSTGTLCDRIINNKKSWLGFNNFITIAELVNPKYGFYNRTGDKVTLAIDVIVKNEKMEKFISDPDESTGMLSMEIEKVSEFAREIIGSERKNEAVHIKGFPLRILAQISPKNGSTGNEKLLGIYLLCDSPTEAENWSFKCSAIIRIVSQKCGVADLMTKVNAHIRNNEHNGWGSRNFITFAELLDPRKGFYNRKEDKVKLAIDVIVK</sequence>
<dbReference type="InterPro" id="IPR000210">
    <property type="entry name" value="BTB/POZ_dom"/>
</dbReference>
<dbReference type="InterPro" id="IPR002083">
    <property type="entry name" value="MATH/TRAF_dom"/>
</dbReference>
<evidence type="ECO:0008006" key="5">
    <source>
        <dbReference type="Google" id="ProtNLM"/>
    </source>
</evidence>
<dbReference type="PROSITE" id="PS50144">
    <property type="entry name" value="MATH"/>
    <property type="match status" value="2"/>
</dbReference>
<dbReference type="Pfam" id="PF07707">
    <property type="entry name" value="BACK"/>
    <property type="match status" value="1"/>
</dbReference>
<dbReference type="InterPro" id="IPR011705">
    <property type="entry name" value="BACK"/>
</dbReference>
<reference evidence="3 4" key="1">
    <citation type="submission" date="2024-10" db="EMBL/GenBank/DDBJ databases">
        <authorList>
            <person name="Kim D."/>
        </authorList>
    </citation>
    <scope>NUCLEOTIDE SEQUENCE [LARGE SCALE GENOMIC DNA]</scope>
    <source>
        <strain evidence="3">BH-2024</strain>
    </source>
</reference>
<organism evidence="3 4">
    <name type="scientific">Heterodera trifolii</name>
    <dbReference type="NCBI Taxonomy" id="157864"/>
    <lineage>
        <taxon>Eukaryota</taxon>
        <taxon>Metazoa</taxon>
        <taxon>Ecdysozoa</taxon>
        <taxon>Nematoda</taxon>
        <taxon>Chromadorea</taxon>
        <taxon>Rhabditida</taxon>
        <taxon>Tylenchina</taxon>
        <taxon>Tylenchomorpha</taxon>
        <taxon>Tylenchoidea</taxon>
        <taxon>Heteroderidae</taxon>
        <taxon>Heteroderinae</taxon>
        <taxon>Heterodera</taxon>
    </lineage>
</organism>
<evidence type="ECO:0000313" key="4">
    <source>
        <dbReference type="Proteomes" id="UP001620626"/>
    </source>
</evidence>
<evidence type="ECO:0000313" key="3">
    <source>
        <dbReference type="EMBL" id="KAL3116839.1"/>
    </source>
</evidence>
<dbReference type="Proteomes" id="UP001620626">
    <property type="component" value="Unassembled WGS sequence"/>
</dbReference>
<evidence type="ECO:0000259" key="2">
    <source>
        <dbReference type="PROSITE" id="PS50144"/>
    </source>
</evidence>
<evidence type="ECO:0000259" key="1">
    <source>
        <dbReference type="PROSITE" id="PS50097"/>
    </source>
</evidence>
<feature type="domain" description="MATH" evidence="2">
    <location>
        <begin position="460"/>
        <end position="594"/>
    </location>
</feature>
<dbReference type="Pfam" id="PF22486">
    <property type="entry name" value="MATH_2"/>
    <property type="match status" value="2"/>
</dbReference>
<protein>
    <recommendedName>
        <fullName evidence="5">BTB domain-containing protein</fullName>
    </recommendedName>
</protein>
<dbReference type="PANTHER" id="PTHR45774:SF3">
    <property type="entry name" value="BTB (POZ) DOMAIN-CONTAINING 2B-RELATED"/>
    <property type="match status" value="1"/>
</dbReference>
<dbReference type="PROSITE" id="PS50097">
    <property type="entry name" value="BTB"/>
    <property type="match status" value="1"/>
</dbReference>
<dbReference type="SMART" id="SM00875">
    <property type="entry name" value="BACK"/>
    <property type="match status" value="1"/>
</dbReference>
<dbReference type="Gene3D" id="3.30.710.10">
    <property type="entry name" value="Potassium Channel Kv1.1, Chain A"/>
    <property type="match status" value="1"/>
</dbReference>
<accession>A0ABD2LNZ3</accession>
<proteinExistence type="predicted"/>
<comment type="caution">
    <text evidence="3">The sequence shown here is derived from an EMBL/GenBank/DDBJ whole genome shotgun (WGS) entry which is preliminary data.</text>
</comment>
<dbReference type="Gene3D" id="2.60.210.10">
    <property type="entry name" value="Apoptosis, Tumor Necrosis Factor Receptor Associated Protein 2, Chain A"/>
    <property type="match status" value="2"/>
</dbReference>
<dbReference type="InterPro" id="IPR008974">
    <property type="entry name" value="TRAF-like"/>
</dbReference>
<dbReference type="EMBL" id="JBICBT010000342">
    <property type="protein sequence ID" value="KAL3116839.1"/>
    <property type="molecule type" value="Genomic_DNA"/>
</dbReference>
<dbReference type="PANTHER" id="PTHR45774">
    <property type="entry name" value="BTB/POZ DOMAIN-CONTAINING"/>
    <property type="match status" value="1"/>
</dbReference>
<name>A0ABD2LNZ3_9BILA</name>
<feature type="domain" description="MATH" evidence="2">
    <location>
        <begin position="304"/>
        <end position="442"/>
    </location>
</feature>
<keyword evidence="4" id="KW-1185">Reference proteome</keyword>
<dbReference type="SMART" id="SM00061">
    <property type="entry name" value="MATH"/>
    <property type="match status" value="2"/>
</dbReference>
<dbReference type="SUPFAM" id="SSF49599">
    <property type="entry name" value="TRAF domain-like"/>
    <property type="match status" value="2"/>
</dbReference>
<gene>
    <name evidence="3" type="ORF">niasHT_003363</name>
</gene>
<feature type="domain" description="BTB" evidence="1">
    <location>
        <begin position="19"/>
        <end position="95"/>
    </location>
</feature>
<dbReference type="Pfam" id="PF00651">
    <property type="entry name" value="BTB"/>
    <property type="match status" value="1"/>
</dbReference>
<dbReference type="AlphaFoldDB" id="A0ABD2LNZ3"/>
<dbReference type="Gene3D" id="1.25.40.420">
    <property type="match status" value="1"/>
</dbReference>